<protein>
    <recommendedName>
        <fullName evidence="8">ATP synthase subunit delta</fullName>
    </recommendedName>
    <alternativeName>
        <fullName evidence="8">ATP synthase F(1) sector subunit delta</fullName>
    </alternativeName>
    <alternativeName>
        <fullName evidence="8">F-type ATPase subunit delta</fullName>
        <shortName evidence="8">F-ATPase subunit delta</shortName>
    </alternativeName>
</protein>
<keyword evidence="7 8" id="KW-0066">ATP synthesis</keyword>
<dbReference type="STRING" id="1121014.N788_10645"/>
<comment type="function">
    <text evidence="8">F(1)F(0) ATP synthase produces ATP from ADP in the presence of a proton or sodium gradient. F-type ATPases consist of two structural domains, F(1) containing the extramembraneous catalytic core and F(0) containing the membrane proton channel, linked together by a central stalk and a peripheral stalk. During catalysis, ATP synthesis in the catalytic domain of F(1) is coupled via a rotary mechanism of the central stalk subunits to proton translocation.</text>
</comment>
<dbReference type="RefSeq" id="WP_034221538.1">
    <property type="nucleotide sequence ID" value="NZ_AVCJ01000005.1"/>
</dbReference>
<dbReference type="GO" id="GO:0046933">
    <property type="term" value="F:proton-transporting ATP synthase activity, rotational mechanism"/>
    <property type="evidence" value="ECO:0007669"/>
    <property type="project" value="UniProtKB-UniRule"/>
</dbReference>
<dbReference type="SUPFAM" id="SSF47928">
    <property type="entry name" value="N-terminal domain of the delta subunit of the F1F0-ATP synthase"/>
    <property type="match status" value="1"/>
</dbReference>
<evidence type="ECO:0000256" key="4">
    <source>
        <dbReference type="ARBA" id="ARBA00023065"/>
    </source>
</evidence>
<dbReference type="GO" id="GO:0005886">
    <property type="term" value="C:plasma membrane"/>
    <property type="evidence" value="ECO:0007669"/>
    <property type="project" value="UniProtKB-SubCell"/>
</dbReference>
<accession>A0A087MK87</accession>
<dbReference type="Gene3D" id="1.10.520.20">
    <property type="entry name" value="N-terminal domain of the delta subunit of the F1F0-ATP synthase"/>
    <property type="match status" value="1"/>
</dbReference>
<comment type="caution">
    <text evidence="9">The sequence shown here is derived from an EMBL/GenBank/DDBJ whole genome shotgun (WGS) entry which is preliminary data.</text>
</comment>
<keyword evidence="2 8" id="KW-0813">Transport</keyword>
<evidence type="ECO:0000313" key="9">
    <source>
        <dbReference type="EMBL" id="KFL37290.1"/>
    </source>
</evidence>
<keyword evidence="6 8" id="KW-0139">CF(1)</keyword>
<dbReference type="HAMAP" id="MF_01416">
    <property type="entry name" value="ATP_synth_delta_bact"/>
    <property type="match status" value="1"/>
</dbReference>
<dbReference type="Pfam" id="PF00213">
    <property type="entry name" value="OSCP"/>
    <property type="match status" value="1"/>
</dbReference>
<dbReference type="PATRIC" id="fig|1121014.3.peg.887"/>
<gene>
    <name evidence="8" type="primary">atpH</name>
    <name evidence="9" type="ORF">N788_10645</name>
</gene>
<dbReference type="NCBIfam" id="NF004402">
    <property type="entry name" value="PRK05758.2-2"/>
    <property type="match status" value="1"/>
</dbReference>
<dbReference type="NCBIfam" id="TIGR01145">
    <property type="entry name" value="ATP_synt_delta"/>
    <property type="match status" value="1"/>
</dbReference>
<evidence type="ECO:0000256" key="6">
    <source>
        <dbReference type="ARBA" id="ARBA00023196"/>
    </source>
</evidence>
<comment type="subcellular location">
    <subcellularLocation>
        <location evidence="8">Cell membrane</location>
        <topology evidence="8">Peripheral membrane protein</topology>
    </subcellularLocation>
    <subcellularLocation>
        <location evidence="1">Membrane</location>
    </subcellularLocation>
</comment>
<reference evidence="9 10" key="2">
    <citation type="journal article" date="2015" name="Stand. Genomic Sci.">
        <title>High quality draft genomic sequence of Arenimonas donghaensis DSM 18148(T).</title>
        <authorList>
            <person name="Chen F."/>
            <person name="Wang H."/>
            <person name="Cao Y."/>
            <person name="Li X."/>
            <person name="Wang G."/>
        </authorList>
    </citation>
    <scope>NUCLEOTIDE SEQUENCE [LARGE SCALE GENOMIC DNA]</scope>
    <source>
        <strain evidence="9 10">HO3-R19</strain>
    </source>
</reference>
<evidence type="ECO:0000256" key="3">
    <source>
        <dbReference type="ARBA" id="ARBA00022781"/>
    </source>
</evidence>
<evidence type="ECO:0000256" key="5">
    <source>
        <dbReference type="ARBA" id="ARBA00023136"/>
    </source>
</evidence>
<comment type="similarity">
    <text evidence="8">Belongs to the ATPase delta chain family.</text>
</comment>
<name>A0A087MK87_9GAMM</name>
<reference evidence="10" key="1">
    <citation type="submission" date="2013-08" db="EMBL/GenBank/DDBJ databases">
        <title>Genome sequencing of Arenimonas donghaensis.</title>
        <authorList>
            <person name="Chen F."/>
            <person name="Wang G."/>
        </authorList>
    </citation>
    <scope>NUCLEOTIDE SEQUENCE [LARGE SCALE GENOMIC DNA]</scope>
    <source>
        <strain evidence="10">HO3-R19</strain>
    </source>
</reference>
<evidence type="ECO:0000256" key="8">
    <source>
        <dbReference type="HAMAP-Rule" id="MF_01416"/>
    </source>
</evidence>
<dbReference type="InterPro" id="IPR026015">
    <property type="entry name" value="ATP_synth_OSCP/delta_N_sf"/>
</dbReference>
<keyword evidence="3 8" id="KW-0375">Hydrogen ion transport</keyword>
<dbReference type="Proteomes" id="UP000029085">
    <property type="component" value="Unassembled WGS sequence"/>
</dbReference>
<dbReference type="InterPro" id="IPR000711">
    <property type="entry name" value="ATPase_OSCP/dsu"/>
</dbReference>
<dbReference type="GO" id="GO:0045259">
    <property type="term" value="C:proton-transporting ATP synthase complex"/>
    <property type="evidence" value="ECO:0007669"/>
    <property type="project" value="UniProtKB-KW"/>
</dbReference>
<dbReference type="PRINTS" id="PR00125">
    <property type="entry name" value="ATPASEDELTA"/>
</dbReference>
<evidence type="ECO:0000256" key="7">
    <source>
        <dbReference type="ARBA" id="ARBA00023310"/>
    </source>
</evidence>
<comment type="function">
    <text evidence="8">This protein is part of the stalk that links CF(0) to CF(1). It either transmits conformational changes from CF(0) to CF(1) or is implicated in proton conduction.</text>
</comment>
<dbReference type="PANTHER" id="PTHR11910">
    <property type="entry name" value="ATP SYNTHASE DELTA CHAIN"/>
    <property type="match status" value="1"/>
</dbReference>
<keyword evidence="5 8" id="KW-0472">Membrane</keyword>
<proteinExistence type="inferred from homology"/>
<sequence length="176" mass="18532">MSQALTLARPYARAAFSLAKDAGRLPQWSALLGFAAQAASVPEANAALGHPLAKAGDLVELLLPPGDSDPNFRQFLVVLADNRRLPLLPEIAGLFDQLRAEAERVVKATVTSAQPLDESELEKLRASLRKRFGQDVELSTAVDAGLIGGAVIDTGDVVIDGSLRTKLARLGAALAN</sequence>
<evidence type="ECO:0000313" key="10">
    <source>
        <dbReference type="Proteomes" id="UP000029085"/>
    </source>
</evidence>
<organism evidence="9 10">
    <name type="scientific">Arenimonas donghaensis DSM 18148 = HO3-R19</name>
    <dbReference type="NCBI Taxonomy" id="1121014"/>
    <lineage>
        <taxon>Bacteria</taxon>
        <taxon>Pseudomonadati</taxon>
        <taxon>Pseudomonadota</taxon>
        <taxon>Gammaproteobacteria</taxon>
        <taxon>Lysobacterales</taxon>
        <taxon>Lysobacteraceae</taxon>
        <taxon>Arenimonas</taxon>
    </lineage>
</organism>
<keyword evidence="8" id="KW-1003">Cell membrane</keyword>
<dbReference type="OrthoDB" id="9816221at2"/>
<keyword evidence="10" id="KW-1185">Reference proteome</keyword>
<evidence type="ECO:0000256" key="2">
    <source>
        <dbReference type="ARBA" id="ARBA00022448"/>
    </source>
</evidence>
<evidence type="ECO:0000256" key="1">
    <source>
        <dbReference type="ARBA" id="ARBA00004370"/>
    </source>
</evidence>
<dbReference type="EMBL" id="AVCJ01000005">
    <property type="protein sequence ID" value="KFL37290.1"/>
    <property type="molecule type" value="Genomic_DNA"/>
</dbReference>
<keyword evidence="4 8" id="KW-0406">Ion transport</keyword>
<dbReference type="AlphaFoldDB" id="A0A087MK87"/>